<dbReference type="Proteomes" id="UP000276133">
    <property type="component" value="Unassembled WGS sequence"/>
</dbReference>
<evidence type="ECO:0000259" key="1">
    <source>
        <dbReference type="PROSITE" id="PS51886"/>
    </source>
</evidence>
<dbReference type="Pfam" id="PF07534">
    <property type="entry name" value="TLD"/>
    <property type="match status" value="1"/>
</dbReference>
<comment type="caution">
    <text evidence="2">The sequence shown here is derived from an EMBL/GenBank/DDBJ whole genome shotgun (WGS) entry which is preliminary data.</text>
</comment>
<evidence type="ECO:0000313" key="3">
    <source>
        <dbReference type="Proteomes" id="UP000276133"/>
    </source>
</evidence>
<reference evidence="2 3" key="1">
    <citation type="journal article" date="2018" name="Sci. Rep.">
        <title>Genomic signatures of local adaptation to the degree of environmental predictability in rotifers.</title>
        <authorList>
            <person name="Franch-Gras L."/>
            <person name="Hahn C."/>
            <person name="Garcia-Roger E.M."/>
            <person name="Carmona M.J."/>
            <person name="Serra M."/>
            <person name="Gomez A."/>
        </authorList>
    </citation>
    <scope>NUCLEOTIDE SEQUENCE [LARGE SCALE GENOMIC DNA]</scope>
    <source>
        <strain evidence="2">HYR1</strain>
    </source>
</reference>
<organism evidence="2 3">
    <name type="scientific">Brachionus plicatilis</name>
    <name type="common">Marine rotifer</name>
    <name type="synonym">Brachionus muelleri</name>
    <dbReference type="NCBI Taxonomy" id="10195"/>
    <lineage>
        <taxon>Eukaryota</taxon>
        <taxon>Metazoa</taxon>
        <taxon>Spiralia</taxon>
        <taxon>Gnathifera</taxon>
        <taxon>Rotifera</taxon>
        <taxon>Eurotatoria</taxon>
        <taxon>Monogononta</taxon>
        <taxon>Pseudotrocha</taxon>
        <taxon>Ploima</taxon>
        <taxon>Brachionidae</taxon>
        <taxon>Brachionus</taxon>
    </lineage>
</organism>
<dbReference type="PANTHER" id="PTHR23354">
    <property type="entry name" value="NUCLEOLAR PROTEIN 7/ESTROGEN RECEPTOR COACTIVATOR-RELATED"/>
    <property type="match status" value="1"/>
</dbReference>
<dbReference type="AlphaFoldDB" id="A0A3M7Q1U2"/>
<feature type="domain" description="TLDc" evidence="1">
    <location>
        <begin position="1"/>
        <end position="164"/>
    </location>
</feature>
<sequence>MENENKKIDETGKSLTKIKESFEDKIEIIYRATTDGFSAQNFHSKCDHAKKTLTIIETTDNYIFGGYTEQSWDGNCVYKDDPNAFIFSIDNNIKGTIEPTSCEEAFYCYPIYGPTFGAGHDIHISNNSNSSNHSYSQNHSYQTSLSLTGSRKFNTFEIEVFSLI</sequence>
<dbReference type="OrthoDB" id="6142220at2759"/>
<dbReference type="PROSITE" id="PS51886">
    <property type="entry name" value="TLDC"/>
    <property type="match status" value="1"/>
</dbReference>
<name>A0A3M7Q1U2_BRAPC</name>
<dbReference type="PANTHER" id="PTHR23354:SF122">
    <property type="entry name" value="GTPASE-ACTIVATING PROTEIN SKYWALKER"/>
    <property type="match status" value="1"/>
</dbReference>
<dbReference type="EMBL" id="REGN01007903">
    <property type="protein sequence ID" value="RNA04961.1"/>
    <property type="molecule type" value="Genomic_DNA"/>
</dbReference>
<accession>A0A3M7Q1U2</accession>
<gene>
    <name evidence="2" type="ORF">BpHYR1_038522</name>
</gene>
<dbReference type="STRING" id="10195.A0A3M7Q1U2"/>
<dbReference type="InterPro" id="IPR006571">
    <property type="entry name" value="TLDc_dom"/>
</dbReference>
<keyword evidence="3" id="KW-1185">Reference proteome</keyword>
<proteinExistence type="predicted"/>
<evidence type="ECO:0000313" key="2">
    <source>
        <dbReference type="EMBL" id="RNA04961.1"/>
    </source>
</evidence>
<dbReference type="SMART" id="SM00584">
    <property type="entry name" value="TLDc"/>
    <property type="match status" value="1"/>
</dbReference>
<protein>
    <submittedName>
        <fullName evidence="2">BTB POZ domain-containing KCTD21</fullName>
    </submittedName>
</protein>